<dbReference type="PROSITE" id="PS51819">
    <property type="entry name" value="VOC"/>
    <property type="match status" value="1"/>
</dbReference>
<name>A0A6J4UKM1_9BACT</name>
<dbReference type="InterPro" id="IPR029068">
    <property type="entry name" value="Glyas_Bleomycin-R_OHBP_Dase"/>
</dbReference>
<evidence type="ECO:0000259" key="1">
    <source>
        <dbReference type="PROSITE" id="PS51819"/>
    </source>
</evidence>
<dbReference type="SUPFAM" id="SSF54593">
    <property type="entry name" value="Glyoxalase/Bleomycin resistance protein/Dihydroxybiphenyl dioxygenase"/>
    <property type="match status" value="1"/>
</dbReference>
<dbReference type="InterPro" id="IPR004360">
    <property type="entry name" value="Glyas_Fos-R_dOase_dom"/>
</dbReference>
<organism evidence="2">
    <name type="scientific">uncultured Thermomicrobiales bacterium</name>
    <dbReference type="NCBI Taxonomy" id="1645740"/>
    <lineage>
        <taxon>Bacteria</taxon>
        <taxon>Pseudomonadati</taxon>
        <taxon>Thermomicrobiota</taxon>
        <taxon>Thermomicrobia</taxon>
        <taxon>Thermomicrobiales</taxon>
        <taxon>environmental samples</taxon>
    </lineage>
</organism>
<sequence>MAGTAVRVLFIAGFGPVVPDMGAAHAFYAEALGLPLAGDADYLHTSQVDGARSFALWSLSGAARSCFGTERWPTDVPAPRGWVEFDVDEVDAATAELASQGYRVLVANKVEPWGQTVSRLLGPEGLLMGVTYTPDQRDRG</sequence>
<dbReference type="InterPro" id="IPR037523">
    <property type="entry name" value="VOC_core"/>
</dbReference>
<evidence type="ECO:0000313" key="2">
    <source>
        <dbReference type="EMBL" id="CAA9550530.1"/>
    </source>
</evidence>
<reference evidence="2" key="1">
    <citation type="submission" date="2020-02" db="EMBL/GenBank/DDBJ databases">
        <authorList>
            <person name="Meier V. D."/>
        </authorList>
    </citation>
    <scope>NUCLEOTIDE SEQUENCE</scope>
    <source>
        <strain evidence="2">AVDCRST_MAG88</strain>
    </source>
</reference>
<dbReference type="Gene3D" id="3.10.180.10">
    <property type="entry name" value="2,3-Dihydroxybiphenyl 1,2-Dioxygenase, domain 1"/>
    <property type="match status" value="1"/>
</dbReference>
<proteinExistence type="predicted"/>
<protein>
    <recommendedName>
        <fullName evidence="1">VOC domain-containing protein</fullName>
    </recommendedName>
</protein>
<feature type="domain" description="VOC" evidence="1">
    <location>
        <begin position="7"/>
        <end position="133"/>
    </location>
</feature>
<gene>
    <name evidence="2" type="ORF">AVDCRST_MAG88-736</name>
</gene>
<dbReference type="EMBL" id="CADCWM010000263">
    <property type="protein sequence ID" value="CAA9550530.1"/>
    <property type="molecule type" value="Genomic_DNA"/>
</dbReference>
<dbReference type="Pfam" id="PF00903">
    <property type="entry name" value="Glyoxalase"/>
    <property type="match status" value="1"/>
</dbReference>
<dbReference type="AlphaFoldDB" id="A0A6J4UKM1"/>
<accession>A0A6J4UKM1</accession>